<reference evidence="1" key="1">
    <citation type="submission" date="2024-05" db="EMBL/GenBank/DDBJ databases">
        <title>30 novel species of actinomycetes from the DSMZ collection.</title>
        <authorList>
            <person name="Nouioui I."/>
        </authorList>
    </citation>
    <scope>NUCLEOTIDE SEQUENCE</scope>
    <source>
        <strain evidence="1">DSM 41529</strain>
    </source>
</reference>
<name>A0ABU2XUN1_9ACTN</name>
<protein>
    <submittedName>
        <fullName evidence="1">Uncharacterized protein</fullName>
    </submittedName>
</protein>
<sequence length="61" mass="6908">MPVATESSEPSAQSSVRYEDPPTLFLPRVPAAERFPILWDFDPVGLYVVQYERERALGVAR</sequence>
<dbReference type="EMBL" id="JAVRFD010000036">
    <property type="protein sequence ID" value="MDT0549634.1"/>
    <property type="molecule type" value="Genomic_DNA"/>
</dbReference>
<gene>
    <name evidence="1" type="ORF">RND15_44365</name>
</gene>
<dbReference type="RefSeq" id="WP_311730201.1">
    <property type="nucleotide sequence ID" value="NZ_JAVRFD010000036.1"/>
</dbReference>
<evidence type="ECO:0000313" key="2">
    <source>
        <dbReference type="Proteomes" id="UP001180754"/>
    </source>
</evidence>
<evidence type="ECO:0000313" key="1">
    <source>
        <dbReference type="EMBL" id="MDT0549634.1"/>
    </source>
</evidence>
<organism evidence="1 2">
    <name type="scientific">Streptomyces lonegramiae</name>
    <dbReference type="NCBI Taxonomy" id="3075524"/>
    <lineage>
        <taxon>Bacteria</taxon>
        <taxon>Bacillati</taxon>
        <taxon>Actinomycetota</taxon>
        <taxon>Actinomycetes</taxon>
        <taxon>Kitasatosporales</taxon>
        <taxon>Streptomycetaceae</taxon>
        <taxon>Streptomyces</taxon>
    </lineage>
</organism>
<accession>A0ABU2XUN1</accession>
<dbReference type="Proteomes" id="UP001180754">
    <property type="component" value="Unassembled WGS sequence"/>
</dbReference>
<comment type="caution">
    <text evidence="1">The sequence shown here is derived from an EMBL/GenBank/DDBJ whole genome shotgun (WGS) entry which is preliminary data.</text>
</comment>
<keyword evidence="2" id="KW-1185">Reference proteome</keyword>
<proteinExistence type="predicted"/>